<accession>A0A1I4AQZ0</accession>
<gene>
    <name evidence="2" type="ORF">SAMN04487950_0040</name>
</gene>
<sequence length="164" mass="18119">MILKKHILSLYRLNDAVPVVVAAFGTFISLSRQHGLMQFDTGTKVVLLDAFLAASFVFQYWLGRQLATNDDWWVAVPVALVTFALFAAADRSRAGLWTLVGAGLLAMAALVGLAVTGEFRTFPYGWFFLGLAVAMAVNRFLFGVVRPVPKARRHRMDPSGWVDE</sequence>
<keyword evidence="1" id="KW-1133">Transmembrane helix</keyword>
<feature type="transmembrane region" description="Helical" evidence="1">
    <location>
        <begin position="12"/>
        <end position="30"/>
    </location>
</feature>
<evidence type="ECO:0000313" key="2">
    <source>
        <dbReference type="EMBL" id="SFK58693.1"/>
    </source>
</evidence>
<evidence type="ECO:0000313" key="3">
    <source>
        <dbReference type="Proteomes" id="UP000199607"/>
    </source>
</evidence>
<dbReference type="AlphaFoldDB" id="A0A1I4AQZ0"/>
<feature type="transmembrane region" description="Helical" evidence="1">
    <location>
        <begin position="42"/>
        <end position="60"/>
    </location>
</feature>
<keyword evidence="1" id="KW-0812">Transmembrane</keyword>
<dbReference type="Proteomes" id="UP000199607">
    <property type="component" value="Unassembled WGS sequence"/>
</dbReference>
<feature type="transmembrane region" description="Helical" evidence="1">
    <location>
        <begin position="123"/>
        <end position="145"/>
    </location>
</feature>
<keyword evidence="1" id="KW-0472">Membrane</keyword>
<name>A0A1I4AQZ0_9EURY</name>
<protein>
    <submittedName>
        <fullName evidence="2">Uncharacterized protein</fullName>
    </submittedName>
</protein>
<dbReference type="EMBL" id="FOTC01000001">
    <property type="protein sequence ID" value="SFK58693.1"/>
    <property type="molecule type" value="Genomic_DNA"/>
</dbReference>
<keyword evidence="3" id="KW-1185">Reference proteome</keyword>
<proteinExistence type="predicted"/>
<feature type="transmembrane region" description="Helical" evidence="1">
    <location>
        <begin position="72"/>
        <end position="89"/>
    </location>
</feature>
<evidence type="ECO:0000256" key="1">
    <source>
        <dbReference type="SAM" id="Phobius"/>
    </source>
</evidence>
<feature type="transmembrane region" description="Helical" evidence="1">
    <location>
        <begin position="96"/>
        <end position="117"/>
    </location>
</feature>
<reference evidence="3" key="1">
    <citation type="submission" date="2016-10" db="EMBL/GenBank/DDBJ databases">
        <authorList>
            <person name="Varghese N."/>
            <person name="Submissions S."/>
        </authorList>
    </citation>
    <scope>NUCLEOTIDE SEQUENCE [LARGE SCALE GENOMIC DNA]</scope>
    <source>
        <strain evidence="3">CGMCC 1.7738</strain>
    </source>
</reference>
<organism evidence="2 3">
    <name type="scientific">Halogranum rubrum</name>
    <dbReference type="NCBI Taxonomy" id="553466"/>
    <lineage>
        <taxon>Archaea</taxon>
        <taxon>Methanobacteriati</taxon>
        <taxon>Methanobacteriota</taxon>
        <taxon>Stenosarchaea group</taxon>
        <taxon>Halobacteria</taxon>
        <taxon>Halobacteriales</taxon>
        <taxon>Haloferacaceae</taxon>
    </lineage>
</organism>
<dbReference type="STRING" id="553466.SAMN04487950_0040"/>